<evidence type="ECO:0000313" key="2">
    <source>
        <dbReference type="EMBL" id="CCC47772.1"/>
    </source>
</evidence>
<evidence type="ECO:0000256" key="1">
    <source>
        <dbReference type="SAM" id="MobiDB-lite"/>
    </source>
</evidence>
<dbReference type="VEuPathDB" id="TriTrypDB:TvY486_0404400"/>
<gene>
    <name evidence="2" type="ORF">TVY486_0404400</name>
</gene>
<organism evidence="2">
    <name type="scientific">Trypanosoma vivax (strain Y486)</name>
    <dbReference type="NCBI Taxonomy" id="1055687"/>
    <lineage>
        <taxon>Eukaryota</taxon>
        <taxon>Discoba</taxon>
        <taxon>Euglenozoa</taxon>
        <taxon>Kinetoplastea</taxon>
        <taxon>Metakinetoplastina</taxon>
        <taxon>Trypanosomatida</taxon>
        <taxon>Trypanosomatidae</taxon>
        <taxon>Trypanosoma</taxon>
        <taxon>Duttonella</taxon>
    </lineage>
</organism>
<accession>G0TUY5</accession>
<feature type="region of interest" description="Disordered" evidence="1">
    <location>
        <begin position="147"/>
        <end position="168"/>
    </location>
</feature>
<proteinExistence type="predicted"/>
<dbReference type="AlphaFoldDB" id="G0TUY5"/>
<feature type="region of interest" description="Disordered" evidence="1">
    <location>
        <begin position="86"/>
        <end position="117"/>
    </location>
</feature>
<feature type="compositionally biased region" description="Low complexity" evidence="1">
    <location>
        <begin position="222"/>
        <end position="236"/>
    </location>
</feature>
<feature type="compositionally biased region" description="Basic and acidic residues" evidence="1">
    <location>
        <begin position="86"/>
        <end position="95"/>
    </location>
</feature>
<protein>
    <submittedName>
        <fullName evidence="2">Uncharacterized protein</fullName>
    </submittedName>
</protein>
<feature type="region of interest" description="Disordered" evidence="1">
    <location>
        <begin position="222"/>
        <end position="258"/>
    </location>
</feature>
<name>G0TUY5_TRYVY</name>
<dbReference type="EMBL" id="HE573020">
    <property type="protein sequence ID" value="CCC47772.1"/>
    <property type="molecule type" value="Genomic_DNA"/>
</dbReference>
<feature type="region of interest" description="Disordered" evidence="1">
    <location>
        <begin position="296"/>
        <end position="322"/>
    </location>
</feature>
<sequence>MGVALKKCRTEEDQCGECEKHEGARMDRSDKPSNDERRAVGKLIADAGAVVEKKRIRDASHCQRGTTELWCTVVTSVHVPEHPCRSRRVSLKDSDDTSQGSVPSRSRRARRQRLPTHETRLQHITMNLRSLDISRCLSNDSGCGRSRTSKMDRCNQGPLPIKEDGEESWSIGGFHPKYGNDQDPIPHVSLKRESDTFLIVSHNSMVNPVGILKGSTIGMSSSPASSRFGSSSCISSNTVDDEGQTSFEDGRSDSHTTLEHHVPDTMENKIFEEEAAASDCRSPLVFQKRLSVTRTDGHTIDTSRESSVAHGKENDTEEEDEEGIARVALLIEDMNMSNITPAPP</sequence>
<feature type="compositionally biased region" description="Basic residues" evidence="1">
    <location>
        <begin position="105"/>
        <end position="114"/>
    </location>
</feature>
<feature type="region of interest" description="Disordered" evidence="1">
    <location>
        <begin position="18"/>
        <end position="38"/>
    </location>
</feature>
<feature type="compositionally biased region" description="Basic and acidic residues" evidence="1">
    <location>
        <begin position="248"/>
        <end position="258"/>
    </location>
</feature>
<reference evidence="2" key="1">
    <citation type="journal article" date="2012" name="Proc. Natl. Acad. Sci. U.S.A.">
        <title>Antigenic diversity is generated by distinct evolutionary mechanisms in African trypanosome species.</title>
        <authorList>
            <person name="Jackson A.P."/>
            <person name="Berry A."/>
            <person name="Aslett M."/>
            <person name="Allison H.C."/>
            <person name="Burton P."/>
            <person name="Vavrova-Anderson J."/>
            <person name="Brown R."/>
            <person name="Browne H."/>
            <person name="Corton N."/>
            <person name="Hauser H."/>
            <person name="Gamble J."/>
            <person name="Gilderthorp R."/>
            <person name="Marcello L."/>
            <person name="McQuillan J."/>
            <person name="Otto T.D."/>
            <person name="Quail M.A."/>
            <person name="Sanders M.J."/>
            <person name="van Tonder A."/>
            <person name="Ginger M.L."/>
            <person name="Field M.C."/>
            <person name="Barry J.D."/>
            <person name="Hertz-Fowler C."/>
            <person name="Berriman M."/>
        </authorList>
    </citation>
    <scope>NUCLEOTIDE SEQUENCE</scope>
    <source>
        <strain evidence="2">Y486</strain>
    </source>
</reference>